<evidence type="ECO:0000259" key="4">
    <source>
        <dbReference type="PROSITE" id="PS50893"/>
    </source>
</evidence>
<comment type="similarity">
    <text evidence="1">Belongs to the ABC transporter superfamily. Ycf16 family.</text>
</comment>
<dbReference type="PROSITE" id="PS00211">
    <property type="entry name" value="ABC_TRANSPORTER_1"/>
    <property type="match status" value="1"/>
</dbReference>
<dbReference type="InterPro" id="IPR017871">
    <property type="entry name" value="ABC_transporter-like_CS"/>
</dbReference>
<dbReference type="AlphaFoldDB" id="A0A346DZH0"/>
<dbReference type="Pfam" id="PF00005">
    <property type="entry name" value="ABC_tran"/>
    <property type="match status" value="1"/>
</dbReference>
<dbReference type="GO" id="GO:0005524">
    <property type="term" value="F:ATP binding"/>
    <property type="evidence" value="ECO:0007669"/>
    <property type="project" value="UniProtKB-KW"/>
</dbReference>
<dbReference type="CDD" id="cd03217">
    <property type="entry name" value="ABC_FeS_Assembly"/>
    <property type="match status" value="1"/>
</dbReference>
<dbReference type="InterPro" id="IPR003593">
    <property type="entry name" value="AAA+_ATPase"/>
</dbReference>
<organism evidence="5 6">
    <name type="scientific">Candidatus Purcelliella pentastirinorum</name>
    <dbReference type="NCBI Taxonomy" id="472834"/>
    <lineage>
        <taxon>Bacteria</taxon>
        <taxon>Pseudomonadati</taxon>
        <taxon>Pseudomonadota</taxon>
        <taxon>Gammaproteobacteria</taxon>
        <taxon>Enterobacterales</taxon>
        <taxon>Enterobacteriaceae</taxon>
        <taxon>Candidatus Purcelliella</taxon>
    </lineage>
</organism>
<sequence>MNKFKKWNIFCMLKINNLNVNISDKNILFDINLNINPGEVHAIMGPNGSGKSTFSSVLSGNPKYKVISGNINFKNYNLLKLSASERAKRGIFVAFQYPIEIPGVTNKLFLYTAYNSLRKYNNKIKLDYISFNKLLNSKIKLLNISKDFLSRSVNVGFSGGEKKCNDILQMLILKPKLCVLDEIDSGLDIDILKRVSEIINNLRNNTRSFIIITHYRRILDYIKPDFVHVLYNGKFIHSGDVSLVNKLEEKGYGWLVN</sequence>
<dbReference type="InterPro" id="IPR027417">
    <property type="entry name" value="P-loop_NTPase"/>
</dbReference>
<accession>A0A346DZH0</accession>
<keyword evidence="2" id="KW-0547">Nucleotide-binding</keyword>
<feature type="domain" description="ABC transporter" evidence="4">
    <location>
        <begin position="13"/>
        <end position="257"/>
    </location>
</feature>
<dbReference type="PROSITE" id="PS50893">
    <property type="entry name" value="ABC_TRANSPORTER_2"/>
    <property type="match status" value="1"/>
</dbReference>
<keyword evidence="6" id="KW-1185">Reference proteome</keyword>
<name>A0A346DZH0_9ENTR</name>
<proteinExistence type="inferred from homology"/>
<reference evidence="5 6" key="1">
    <citation type="submission" date="2018-03" db="EMBL/GenBank/DDBJ databases">
        <title>A parallel universe: an anciently diverged bacterial symbiosis in a Hawaiian planthopper (Hemiptera: Cixiidae) reveals rearranged nutritional responsibilities.</title>
        <authorList>
            <person name="Bennett G."/>
            <person name="Mao M."/>
        </authorList>
    </citation>
    <scope>NUCLEOTIDE SEQUENCE [LARGE SCALE GENOMIC DNA]</scope>
    <source>
        <strain evidence="5 6">OLIH</strain>
    </source>
</reference>
<dbReference type="Proteomes" id="UP000256856">
    <property type="component" value="Chromosome"/>
</dbReference>
<dbReference type="EMBL" id="CP028374">
    <property type="protein sequence ID" value="AXN02125.1"/>
    <property type="molecule type" value="Genomic_DNA"/>
</dbReference>
<evidence type="ECO:0000313" key="6">
    <source>
        <dbReference type="Proteomes" id="UP000256856"/>
    </source>
</evidence>
<protein>
    <submittedName>
        <fullName evidence="5">Iron-sulfur cluster assembly ATPase protein SufC</fullName>
    </submittedName>
</protein>
<dbReference type="SUPFAM" id="SSF52540">
    <property type="entry name" value="P-loop containing nucleoside triphosphate hydrolases"/>
    <property type="match status" value="1"/>
</dbReference>
<gene>
    <name evidence="5" type="ORF">C9I82_154</name>
</gene>
<dbReference type="Gene3D" id="3.40.50.300">
    <property type="entry name" value="P-loop containing nucleotide triphosphate hydrolases"/>
    <property type="match status" value="1"/>
</dbReference>
<dbReference type="GO" id="GO:0016887">
    <property type="term" value="F:ATP hydrolysis activity"/>
    <property type="evidence" value="ECO:0007669"/>
    <property type="project" value="InterPro"/>
</dbReference>
<evidence type="ECO:0000313" key="5">
    <source>
        <dbReference type="EMBL" id="AXN02125.1"/>
    </source>
</evidence>
<evidence type="ECO:0000256" key="1">
    <source>
        <dbReference type="ARBA" id="ARBA00006216"/>
    </source>
</evidence>
<dbReference type="PANTHER" id="PTHR43204">
    <property type="entry name" value="ABC TRANSPORTER I FAMILY MEMBER 6, CHLOROPLASTIC"/>
    <property type="match status" value="1"/>
</dbReference>
<keyword evidence="3" id="KW-0067">ATP-binding</keyword>
<dbReference type="PANTHER" id="PTHR43204:SF1">
    <property type="entry name" value="ABC TRANSPORTER I FAMILY MEMBER 6, CHLOROPLASTIC"/>
    <property type="match status" value="1"/>
</dbReference>
<evidence type="ECO:0000256" key="2">
    <source>
        <dbReference type="ARBA" id="ARBA00022741"/>
    </source>
</evidence>
<dbReference type="InterPro" id="IPR010230">
    <property type="entry name" value="FeS-cluster_ATPase_SufC"/>
</dbReference>
<dbReference type="InterPro" id="IPR003439">
    <property type="entry name" value="ABC_transporter-like_ATP-bd"/>
</dbReference>
<dbReference type="NCBIfam" id="TIGR01978">
    <property type="entry name" value="sufC"/>
    <property type="match status" value="1"/>
</dbReference>
<dbReference type="KEGG" id="ppet:C9I82_154"/>
<dbReference type="SMART" id="SM00382">
    <property type="entry name" value="AAA"/>
    <property type="match status" value="1"/>
</dbReference>
<evidence type="ECO:0000256" key="3">
    <source>
        <dbReference type="ARBA" id="ARBA00022840"/>
    </source>
</evidence>